<evidence type="ECO:0000256" key="4">
    <source>
        <dbReference type="ARBA" id="ARBA00022884"/>
    </source>
</evidence>
<feature type="domain" description="Fe2OG dioxygenase" evidence="5">
    <location>
        <begin position="220"/>
        <end position="321"/>
    </location>
</feature>
<dbReference type="SUPFAM" id="SSF53335">
    <property type="entry name" value="S-adenosyl-L-methionine-dependent methyltransferases"/>
    <property type="match status" value="1"/>
</dbReference>
<evidence type="ECO:0000256" key="2">
    <source>
        <dbReference type="ARBA" id="ARBA00022679"/>
    </source>
</evidence>
<dbReference type="GO" id="GO:0030488">
    <property type="term" value="P:tRNA methylation"/>
    <property type="evidence" value="ECO:0007669"/>
    <property type="project" value="TreeGrafter"/>
</dbReference>
<dbReference type="InterPro" id="IPR013216">
    <property type="entry name" value="Methyltransf_11"/>
</dbReference>
<keyword evidence="2" id="KW-0808">Transferase</keyword>
<dbReference type="InterPro" id="IPR012677">
    <property type="entry name" value="Nucleotide-bd_a/b_plait_sf"/>
</dbReference>
<comment type="caution">
    <text evidence="6">The sequence shown here is derived from an EMBL/GenBank/DDBJ whole genome shotgun (WGS) entry which is preliminary data.</text>
</comment>
<dbReference type="GO" id="GO:0008757">
    <property type="term" value="F:S-adenosylmethionine-dependent methyltransferase activity"/>
    <property type="evidence" value="ECO:0007669"/>
    <property type="project" value="InterPro"/>
</dbReference>
<dbReference type="GO" id="GO:0000049">
    <property type="term" value="F:tRNA binding"/>
    <property type="evidence" value="ECO:0007669"/>
    <property type="project" value="TreeGrafter"/>
</dbReference>
<dbReference type="SUPFAM" id="SSF51197">
    <property type="entry name" value="Clavaminate synthase-like"/>
    <property type="match status" value="1"/>
</dbReference>
<dbReference type="Proteomes" id="UP001162131">
    <property type="component" value="Unassembled WGS sequence"/>
</dbReference>
<accession>A0AAU9JHK9</accession>
<name>A0AAU9JHK9_9CILI</name>
<evidence type="ECO:0000256" key="3">
    <source>
        <dbReference type="ARBA" id="ARBA00022833"/>
    </source>
</evidence>
<dbReference type="GO" id="GO:0002098">
    <property type="term" value="P:tRNA wobble uridine modification"/>
    <property type="evidence" value="ECO:0007669"/>
    <property type="project" value="TreeGrafter"/>
</dbReference>
<dbReference type="PANTHER" id="PTHR13069">
    <property type="entry name" value="ALKYLATED DNA REPAIR PROTEIN ALKB HOMOLOG 8"/>
    <property type="match status" value="1"/>
</dbReference>
<dbReference type="InterPro" id="IPR035979">
    <property type="entry name" value="RBD_domain_sf"/>
</dbReference>
<dbReference type="Gene3D" id="2.60.120.590">
    <property type="entry name" value="Alpha-ketoglutarate-dependent dioxygenase AlkB-like"/>
    <property type="match status" value="1"/>
</dbReference>
<dbReference type="PROSITE" id="PS51471">
    <property type="entry name" value="FE2OG_OXY"/>
    <property type="match status" value="1"/>
</dbReference>
<keyword evidence="4" id="KW-0694">RNA-binding</keyword>
<dbReference type="Gene3D" id="3.40.50.150">
    <property type="entry name" value="Vaccinia Virus protein VP39"/>
    <property type="match status" value="1"/>
</dbReference>
<dbReference type="PANTHER" id="PTHR13069:SF21">
    <property type="entry name" value="ALKYLATED DNA REPAIR PROTEIN ALKB HOMOLOG 8"/>
    <property type="match status" value="1"/>
</dbReference>
<keyword evidence="1" id="KW-0489">Methyltransferase</keyword>
<dbReference type="InterPro" id="IPR027450">
    <property type="entry name" value="AlkB-like"/>
</dbReference>
<protein>
    <recommendedName>
        <fullName evidence="5">Fe2OG dioxygenase domain-containing protein</fullName>
    </recommendedName>
</protein>
<dbReference type="SUPFAM" id="SSF54928">
    <property type="entry name" value="RNA-binding domain, RBD"/>
    <property type="match status" value="1"/>
</dbReference>
<dbReference type="AlphaFoldDB" id="A0AAU9JHK9"/>
<reference evidence="6" key="1">
    <citation type="submission" date="2021-09" db="EMBL/GenBank/DDBJ databases">
        <authorList>
            <consortium name="AG Swart"/>
            <person name="Singh M."/>
            <person name="Singh A."/>
            <person name="Seah K."/>
            <person name="Emmerich C."/>
        </authorList>
    </citation>
    <scope>NUCLEOTIDE SEQUENCE</scope>
    <source>
        <strain evidence="6">ATCC30299</strain>
    </source>
</reference>
<keyword evidence="7" id="KW-1185">Reference proteome</keyword>
<dbReference type="CDD" id="cd02440">
    <property type="entry name" value="AdoMet_MTases"/>
    <property type="match status" value="1"/>
</dbReference>
<dbReference type="GO" id="GO:0005634">
    <property type="term" value="C:nucleus"/>
    <property type="evidence" value="ECO:0007669"/>
    <property type="project" value="TreeGrafter"/>
</dbReference>
<keyword evidence="3" id="KW-0862">Zinc</keyword>
<evidence type="ECO:0000259" key="5">
    <source>
        <dbReference type="PROSITE" id="PS51471"/>
    </source>
</evidence>
<proteinExistence type="predicted"/>
<sequence length="579" mass="67524">MNLLKIARNIMNTKKKEATALKGLMKKMQKGKDHIMKNENFSQYFQDEPSADMFLLHYSDGQERDFSIIKSHLSSYGEIKNLVVIPGINYGFLTYSSIDSAISAYNSVNMPLNLLQFPSKPHQISLIYTPINVRELKIVQGCWCSLNVPVPGLNLEQEFITPEEEDFLANHIDELSWSPLTNRRVQQFGHDFLQENQPDIAIPEFFNFILDRLENELGIRFDQITATEYIPGDFIAPHLDAHSSFEDTIVCLSLNSPSSMNFRHPEGSEFNQFLPPRSILALTDEARYLWKHSVWNRKYDIFEGISIHRRRRISLTFRKVRNVRCECNFPSVCDRNEEKLIIEETKDLNPTSLEKDFVFDTYDKIASHFSHTRYKPWPKVDEFLKDQEPFSLILDIGCGNGKYLYDDPLCRIGTDRSFKMLEICAERGFSVFNADCLNVPIRSNSVDVAIEIAVIHHLSTSSKRIQAMKEILRVLVPNGQALIYVWAREQTERAFTDQDCFVPWHLNKVYENEEEDTKGEQSNDPDKVVYKRFYHVFKQGELESLAKEAKIDGWKFEIMKHYYDRSNWCVRLKKVKDEE</sequence>
<dbReference type="GO" id="GO:0005737">
    <property type="term" value="C:cytoplasm"/>
    <property type="evidence" value="ECO:0007669"/>
    <property type="project" value="TreeGrafter"/>
</dbReference>
<dbReference type="InterPro" id="IPR005123">
    <property type="entry name" value="Oxoglu/Fe-dep_dioxygenase_dom"/>
</dbReference>
<evidence type="ECO:0000313" key="7">
    <source>
        <dbReference type="Proteomes" id="UP001162131"/>
    </source>
</evidence>
<dbReference type="Pfam" id="PF08241">
    <property type="entry name" value="Methyltransf_11"/>
    <property type="match status" value="1"/>
</dbReference>
<dbReference type="InterPro" id="IPR037151">
    <property type="entry name" value="AlkB-like_sf"/>
</dbReference>
<evidence type="ECO:0000313" key="6">
    <source>
        <dbReference type="EMBL" id="CAG9325183.1"/>
    </source>
</evidence>
<evidence type="ECO:0000256" key="1">
    <source>
        <dbReference type="ARBA" id="ARBA00022603"/>
    </source>
</evidence>
<dbReference type="FunFam" id="3.40.50.150:FF:000195">
    <property type="entry name" value="Methyltransferase domain containing protein"/>
    <property type="match status" value="1"/>
</dbReference>
<dbReference type="Gene3D" id="3.30.70.330">
    <property type="match status" value="1"/>
</dbReference>
<dbReference type="InterPro" id="IPR029063">
    <property type="entry name" value="SAM-dependent_MTases_sf"/>
</dbReference>
<dbReference type="Pfam" id="PF13532">
    <property type="entry name" value="2OG-FeII_Oxy_2"/>
    <property type="match status" value="1"/>
</dbReference>
<gene>
    <name evidence="6" type="ORF">BSTOLATCC_MIC37929</name>
</gene>
<organism evidence="6 7">
    <name type="scientific">Blepharisma stoltei</name>
    <dbReference type="NCBI Taxonomy" id="1481888"/>
    <lineage>
        <taxon>Eukaryota</taxon>
        <taxon>Sar</taxon>
        <taxon>Alveolata</taxon>
        <taxon>Ciliophora</taxon>
        <taxon>Postciliodesmatophora</taxon>
        <taxon>Heterotrichea</taxon>
        <taxon>Heterotrichida</taxon>
        <taxon>Blepharismidae</taxon>
        <taxon>Blepharisma</taxon>
    </lineage>
</organism>
<dbReference type="EMBL" id="CAJZBQ010000037">
    <property type="protein sequence ID" value="CAG9325183.1"/>
    <property type="molecule type" value="Genomic_DNA"/>
</dbReference>
<dbReference type="GO" id="GO:0106335">
    <property type="term" value="F:tRNA (5-carboxymethyluridine(34)-5-O)-methyltransferase activity"/>
    <property type="evidence" value="ECO:0007669"/>
    <property type="project" value="TreeGrafter"/>
</dbReference>
<dbReference type="InterPro" id="IPR051422">
    <property type="entry name" value="AlkB_tRNA_MeTrf/Diox"/>
</dbReference>